<dbReference type="EMBL" id="AORV01000054">
    <property type="protein sequence ID" value="EMS70490.1"/>
    <property type="molecule type" value="Genomic_DNA"/>
</dbReference>
<dbReference type="PANTHER" id="PTHR34220">
    <property type="entry name" value="SENSOR HISTIDINE KINASE YPDA"/>
    <property type="match status" value="1"/>
</dbReference>
<feature type="domain" description="HAMP" evidence="6">
    <location>
        <begin position="330"/>
        <end position="382"/>
    </location>
</feature>
<dbReference type="Pfam" id="PF00672">
    <property type="entry name" value="HAMP"/>
    <property type="match status" value="1"/>
</dbReference>
<protein>
    <submittedName>
        <fullName evidence="7">Integral membrane sensor signal transduction histidine kinase</fullName>
        <ecNumber evidence="7">2.7.13.3</ecNumber>
    </submittedName>
</protein>
<keyword evidence="4 7" id="KW-0418">Kinase</keyword>
<dbReference type="eggNOG" id="COG2972">
    <property type="taxonomic scope" value="Bacteria"/>
</dbReference>
<keyword evidence="8" id="KW-1185">Reference proteome</keyword>
<dbReference type="Gene3D" id="6.10.340.10">
    <property type="match status" value="1"/>
</dbReference>
<dbReference type="Pfam" id="PF02518">
    <property type="entry name" value="HATPase_c"/>
    <property type="match status" value="1"/>
</dbReference>
<accession>S0FGF0</accession>
<feature type="transmembrane region" description="Helical" evidence="5">
    <location>
        <begin position="306"/>
        <end position="329"/>
    </location>
</feature>
<evidence type="ECO:0000256" key="3">
    <source>
        <dbReference type="ARBA" id="ARBA00022679"/>
    </source>
</evidence>
<keyword evidence="3 7" id="KW-0808">Transferase</keyword>
<dbReference type="AlphaFoldDB" id="S0FGF0"/>
<dbReference type="GO" id="GO:0000155">
    <property type="term" value="F:phosphorelay sensor kinase activity"/>
    <property type="evidence" value="ECO:0007669"/>
    <property type="project" value="InterPro"/>
</dbReference>
<evidence type="ECO:0000313" key="8">
    <source>
        <dbReference type="Proteomes" id="UP000014155"/>
    </source>
</evidence>
<evidence type="ECO:0000256" key="5">
    <source>
        <dbReference type="SAM" id="Phobius"/>
    </source>
</evidence>
<proteinExistence type="predicted"/>
<comment type="subcellular location">
    <subcellularLocation>
        <location evidence="1">Membrane</location>
    </subcellularLocation>
</comment>
<sequence>MMNFPFKRLYQKYMNRSMRTKLMLSFSALIFISIMTVLVVVYSYVSRDYKQQIQYSADKSFSQAYDFIDKKIESLLYTADVVYSNEAVQSILSKDLYSYRYDYQQQHLDMLALEKLLNSLSYSKDAYLASLYVDDSLMYSRQNLFFFSNQLLEQNEEYKKWFNSNEMRIWLPPEKIRLPDQQSPVILISLLRKINSIYGGNNTIGVERISMKADGINEIIQKANITQNGVVYIQNSNNQMINTLRENAFEKLDLAHDQLPDREMKWEKLTRNGKSFLVNSRRFHDSDWTMIAIIPFSEILSLSNRLGVIIMLLLLVSIAVTCSVAYLFARSMTKGLSILSRQMESVQNGILDNTITTKKRDEIGKLINSFNYLVNRIKQHSKEQYESGKAIKTAELKALQAQINPHFLYNTLDLINWRALNYNAPQIAEISTALAKFYKISLNKGRDILSIGEEAAHVSAYVKIQNFKYDGAINLTIQIPDEIKSYSIIKTVLQPIVENSIMHGIMPNRDGRPKEIEISAVRQAEDIVIYVRDNGVGMSREQLAVILEEKSGTSISGYGVWNIHSRLQLCYGPDYGLHYESAPGEGTTAAVKIPAAPL</sequence>
<dbReference type="PROSITE" id="PS50885">
    <property type="entry name" value="HAMP"/>
    <property type="match status" value="1"/>
</dbReference>
<dbReference type="InterPro" id="IPR003594">
    <property type="entry name" value="HATPase_dom"/>
</dbReference>
<organism evidence="7 8">
    <name type="scientific">Ruminiclostridium cellobioparum subsp. termitidis CT1112</name>
    <dbReference type="NCBI Taxonomy" id="1195236"/>
    <lineage>
        <taxon>Bacteria</taxon>
        <taxon>Bacillati</taxon>
        <taxon>Bacillota</taxon>
        <taxon>Clostridia</taxon>
        <taxon>Eubacteriales</taxon>
        <taxon>Oscillospiraceae</taxon>
        <taxon>Ruminiclostridium</taxon>
    </lineage>
</organism>
<feature type="transmembrane region" description="Helical" evidence="5">
    <location>
        <begin position="21"/>
        <end position="45"/>
    </location>
</feature>
<keyword evidence="5" id="KW-0812">Transmembrane</keyword>
<dbReference type="PATRIC" id="fig|1195236.3.peg.4006"/>
<evidence type="ECO:0000256" key="4">
    <source>
        <dbReference type="ARBA" id="ARBA00022777"/>
    </source>
</evidence>
<dbReference type="STRING" id="1195236.CTER_3791"/>
<dbReference type="Proteomes" id="UP000014155">
    <property type="component" value="Unassembled WGS sequence"/>
</dbReference>
<dbReference type="EC" id="2.7.13.3" evidence="7"/>
<dbReference type="PANTHER" id="PTHR34220:SF7">
    <property type="entry name" value="SENSOR HISTIDINE KINASE YPDA"/>
    <property type="match status" value="1"/>
</dbReference>
<dbReference type="SUPFAM" id="SSF158472">
    <property type="entry name" value="HAMP domain-like"/>
    <property type="match status" value="1"/>
</dbReference>
<gene>
    <name evidence="7" type="ORF">CTER_3791</name>
</gene>
<dbReference type="GO" id="GO:0016020">
    <property type="term" value="C:membrane"/>
    <property type="evidence" value="ECO:0007669"/>
    <property type="project" value="UniProtKB-SubCell"/>
</dbReference>
<dbReference type="SMART" id="SM00304">
    <property type="entry name" value="HAMP"/>
    <property type="match status" value="1"/>
</dbReference>
<evidence type="ECO:0000313" key="7">
    <source>
        <dbReference type="EMBL" id="EMS70490.1"/>
    </source>
</evidence>
<dbReference type="InterPro" id="IPR003660">
    <property type="entry name" value="HAMP_dom"/>
</dbReference>
<dbReference type="Pfam" id="PF06580">
    <property type="entry name" value="His_kinase"/>
    <property type="match status" value="1"/>
</dbReference>
<dbReference type="InterPro" id="IPR050640">
    <property type="entry name" value="Bact_2-comp_sensor_kinase"/>
</dbReference>
<keyword evidence="2" id="KW-0597">Phosphoprotein</keyword>
<evidence type="ECO:0000259" key="6">
    <source>
        <dbReference type="PROSITE" id="PS50885"/>
    </source>
</evidence>
<dbReference type="Gene3D" id="3.30.565.10">
    <property type="entry name" value="Histidine kinase-like ATPase, C-terminal domain"/>
    <property type="match status" value="1"/>
</dbReference>
<dbReference type="SUPFAM" id="SSF55874">
    <property type="entry name" value="ATPase domain of HSP90 chaperone/DNA topoisomerase II/histidine kinase"/>
    <property type="match status" value="1"/>
</dbReference>
<dbReference type="InterPro" id="IPR010559">
    <property type="entry name" value="Sig_transdc_His_kin_internal"/>
</dbReference>
<keyword evidence="5" id="KW-1133">Transmembrane helix</keyword>
<dbReference type="CDD" id="cd06225">
    <property type="entry name" value="HAMP"/>
    <property type="match status" value="1"/>
</dbReference>
<keyword evidence="5" id="KW-0472">Membrane</keyword>
<reference evidence="7 8" key="1">
    <citation type="journal article" date="2013" name="Genome Announc.">
        <title>Draft Genome Sequence of the Cellulolytic, Mesophilic, Anaerobic Bacterium Clostridium termitidis Strain CT1112 (DSM 5398).</title>
        <authorList>
            <person name="Lal S."/>
            <person name="Ramachandran U."/>
            <person name="Zhang X."/>
            <person name="Munir R."/>
            <person name="Sparling R."/>
            <person name="Levin D.B."/>
        </authorList>
    </citation>
    <scope>NUCLEOTIDE SEQUENCE [LARGE SCALE GENOMIC DNA]</scope>
    <source>
        <strain evidence="7 8">CT1112</strain>
    </source>
</reference>
<name>S0FGF0_RUMCE</name>
<evidence type="ECO:0000256" key="2">
    <source>
        <dbReference type="ARBA" id="ARBA00022553"/>
    </source>
</evidence>
<dbReference type="InterPro" id="IPR036890">
    <property type="entry name" value="HATPase_C_sf"/>
</dbReference>
<dbReference type="Gene3D" id="3.30.450.20">
    <property type="entry name" value="PAS domain"/>
    <property type="match status" value="1"/>
</dbReference>
<evidence type="ECO:0000256" key="1">
    <source>
        <dbReference type="ARBA" id="ARBA00004370"/>
    </source>
</evidence>
<dbReference type="RefSeq" id="WP_004628425.1">
    <property type="nucleotide sequence ID" value="NZ_AORV01000054.1"/>
</dbReference>
<comment type="caution">
    <text evidence="7">The sequence shown here is derived from an EMBL/GenBank/DDBJ whole genome shotgun (WGS) entry which is preliminary data.</text>
</comment>